<dbReference type="InterPro" id="IPR050586">
    <property type="entry name" value="CPA3_Na-H_Antiporter_D"/>
</dbReference>
<feature type="transmembrane region" description="Helical" evidence="8">
    <location>
        <begin position="381"/>
        <end position="402"/>
    </location>
</feature>
<proteinExistence type="inferred from homology"/>
<evidence type="ECO:0000256" key="2">
    <source>
        <dbReference type="ARBA" id="ARBA00005346"/>
    </source>
</evidence>
<evidence type="ECO:0000256" key="5">
    <source>
        <dbReference type="ARBA" id="ARBA00022989"/>
    </source>
</evidence>
<dbReference type="Pfam" id="PF00361">
    <property type="entry name" value="Proton_antipo_M"/>
    <property type="match status" value="1"/>
</dbReference>
<sequence>MTLLPHLAALQVVIPLLAAPICIMLRRPGLAWGFATLVSLTDFVISLGLLWQVQTDGPFSYAIGNWAAPWGIEYRVDALAAYMLVIISAMGAAVMLFARRSIEAEIEHARIYLFYTCYLLCLTGLLGMVITGDAFNLFVFLEISALSSYAMIALGRGRRALTAAYHYLILGTVGATFYVIGVGLVYSLTGTLNMADLSRLLPQAAGYRTLEVALAFITVGVALKLALFPLHKWLPDAYSYAPSVVSAFLASTATKVALYVLIRLFFTVFGASYLTEGIPVAEVLLVTAIAAMFSGSAVAIWQADLKRSLAYSSVAQIGYMVLGVALISAAGMAAGLLHLFNHALMKACLFLALGAVFYRLKSVNIRDMEGIARQMPLTMGAFVVGGLSLIGVPLTAGFISKWYLMLASFQDGRWWLAVLIVLSSLLAVVYVWRVVEAAYLRPRPHGAPAVREAPMSLLAPLWGLALANIWFGLDTSYSYGAAQWAAEALFRAGGLL</sequence>
<feature type="transmembrane region" description="Helical" evidence="8">
    <location>
        <begin position="278"/>
        <end position="301"/>
    </location>
</feature>
<comment type="similarity">
    <text evidence="2">Belongs to the CPA3 antiporters (TC 2.A.63) subunit D family.</text>
</comment>
<comment type="subcellular location">
    <subcellularLocation>
        <location evidence="1">Cell membrane</location>
        <topology evidence="1">Multi-pass membrane protein</topology>
    </subcellularLocation>
    <subcellularLocation>
        <location evidence="7">Membrane</location>
        <topology evidence="7">Multi-pass membrane protein</topology>
    </subcellularLocation>
</comment>
<feature type="domain" description="NADH:quinone oxidoreductase/Mrp antiporter transmembrane" evidence="9">
    <location>
        <begin position="133"/>
        <end position="426"/>
    </location>
</feature>
<evidence type="ECO:0000256" key="7">
    <source>
        <dbReference type="RuleBase" id="RU000320"/>
    </source>
</evidence>
<dbReference type="GO" id="GO:0005886">
    <property type="term" value="C:plasma membrane"/>
    <property type="evidence" value="ECO:0007669"/>
    <property type="project" value="UniProtKB-SubCell"/>
</dbReference>
<dbReference type="PRINTS" id="PR01434">
    <property type="entry name" value="NADHDHGNASE5"/>
</dbReference>
<feature type="transmembrane region" description="Helical" evidence="8">
    <location>
        <begin position="167"/>
        <end position="189"/>
    </location>
</feature>
<feature type="transmembrane region" description="Helical" evidence="8">
    <location>
        <begin position="240"/>
        <end position="266"/>
    </location>
</feature>
<dbReference type="Proteomes" id="UP000009881">
    <property type="component" value="Unassembled WGS sequence"/>
</dbReference>
<keyword evidence="5 8" id="KW-1133">Transmembrane helix</keyword>
<evidence type="ECO:0000259" key="9">
    <source>
        <dbReference type="Pfam" id="PF00361"/>
    </source>
</evidence>
<dbReference type="PANTHER" id="PTHR42703:SF1">
    <property type="entry name" value="NA(+)_H(+) ANTIPORTER SUBUNIT D1"/>
    <property type="match status" value="1"/>
</dbReference>
<feature type="transmembrane region" description="Helical" evidence="8">
    <location>
        <begin position="111"/>
        <end position="131"/>
    </location>
</feature>
<dbReference type="EMBL" id="ANHY01000007">
    <property type="protein sequence ID" value="EKV30907.1"/>
    <property type="molecule type" value="Genomic_DNA"/>
</dbReference>
<evidence type="ECO:0000256" key="8">
    <source>
        <dbReference type="SAM" id="Phobius"/>
    </source>
</evidence>
<feature type="transmembrane region" description="Helical" evidence="8">
    <location>
        <begin position="32"/>
        <end position="51"/>
    </location>
</feature>
<keyword evidence="4 7" id="KW-0812">Transmembrane</keyword>
<feature type="transmembrane region" description="Helical" evidence="8">
    <location>
        <begin position="453"/>
        <end position="473"/>
    </location>
</feature>
<evidence type="ECO:0000256" key="1">
    <source>
        <dbReference type="ARBA" id="ARBA00004651"/>
    </source>
</evidence>
<keyword evidence="3" id="KW-1003">Cell membrane</keyword>
<reference evidence="10 11" key="1">
    <citation type="journal article" date="2013" name="Genome Announc.">
        <title>Draft Genome Sequence of an Alphaproteobacterium, Caenispirillum salinarum AK4(T), Isolated from a Solar Saltern.</title>
        <authorList>
            <person name="Khatri I."/>
            <person name="Singh A."/>
            <person name="Korpole S."/>
            <person name="Pinnaka A.K."/>
            <person name="Subramanian S."/>
        </authorList>
    </citation>
    <scope>NUCLEOTIDE SEQUENCE [LARGE SCALE GENOMIC DNA]</scope>
    <source>
        <strain evidence="10 11">AK4</strain>
    </source>
</reference>
<evidence type="ECO:0000256" key="3">
    <source>
        <dbReference type="ARBA" id="ARBA00022475"/>
    </source>
</evidence>
<protein>
    <submittedName>
        <fullName evidence="10">NADH ubiquinone oxidoreductase subunit 5 protein</fullName>
    </submittedName>
</protein>
<evidence type="ECO:0000256" key="4">
    <source>
        <dbReference type="ARBA" id="ARBA00022692"/>
    </source>
</evidence>
<feature type="transmembrane region" description="Helical" evidence="8">
    <location>
        <begin position="137"/>
        <end position="155"/>
    </location>
</feature>
<feature type="transmembrane region" description="Helical" evidence="8">
    <location>
        <begin position="79"/>
        <end position="99"/>
    </location>
</feature>
<keyword evidence="10" id="KW-0830">Ubiquinone</keyword>
<evidence type="ECO:0000256" key="6">
    <source>
        <dbReference type="ARBA" id="ARBA00023136"/>
    </source>
</evidence>
<feature type="transmembrane region" description="Helical" evidence="8">
    <location>
        <begin position="414"/>
        <end position="432"/>
    </location>
</feature>
<dbReference type="eggNOG" id="COG0651">
    <property type="taxonomic scope" value="Bacteria"/>
</dbReference>
<dbReference type="STRING" id="1238182.C882_4244"/>
<dbReference type="PATRIC" id="fig|1238182.3.peg.1906"/>
<dbReference type="PANTHER" id="PTHR42703">
    <property type="entry name" value="NADH DEHYDROGENASE"/>
    <property type="match status" value="1"/>
</dbReference>
<keyword evidence="11" id="KW-1185">Reference proteome</keyword>
<feature type="transmembrane region" description="Helical" evidence="8">
    <location>
        <begin position="343"/>
        <end position="360"/>
    </location>
</feature>
<evidence type="ECO:0000313" key="10">
    <source>
        <dbReference type="EMBL" id="EKV30907.1"/>
    </source>
</evidence>
<gene>
    <name evidence="10" type="ORF">C882_4244</name>
</gene>
<dbReference type="AlphaFoldDB" id="K9H036"/>
<dbReference type="RefSeq" id="WP_009540352.1">
    <property type="nucleotide sequence ID" value="NZ_ANHY01000007.1"/>
</dbReference>
<comment type="caution">
    <text evidence="10">The sequence shown here is derived from an EMBL/GenBank/DDBJ whole genome shotgun (WGS) entry which is preliminary data.</text>
</comment>
<dbReference type="InterPro" id="IPR001750">
    <property type="entry name" value="ND/Mrp_TM"/>
</dbReference>
<keyword evidence="6 8" id="KW-0472">Membrane</keyword>
<accession>K9H036</accession>
<feature type="transmembrane region" description="Helical" evidence="8">
    <location>
        <begin position="209"/>
        <end position="228"/>
    </location>
</feature>
<feature type="transmembrane region" description="Helical" evidence="8">
    <location>
        <begin position="313"/>
        <end position="337"/>
    </location>
</feature>
<organism evidence="10 11">
    <name type="scientific">Caenispirillum salinarum AK4</name>
    <dbReference type="NCBI Taxonomy" id="1238182"/>
    <lineage>
        <taxon>Bacteria</taxon>
        <taxon>Pseudomonadati</taxon>
        <taxon>Pseudomonadota</taxon>
        <taxon>Alphaproteobacteria</taxon>
        <taxon>Rhodospirillales</taxon>
        <taxon>Novispirillaceae</taxon>
        <taxon>Caenispirillum</taxon>
    </lineage>
</organism>
<feature type="transmembrane region" description="Helical" evidence="8">
    <location>
        <begin position="6"/>
        <end position="25"/>
    </location>
</feature>
<name>K9H036_9PROT</name>
<evidence type="ECO:0000313" key="11">
    <source>
        <dbReference type="Proteomes" id="UP000009881"/>
    </source>
</evidence>